<protein>
    <recommendedName>
        <fullName evidence="8">Chaperone protein HtpG</fullName>
    </recommendedName>
    <alternativeName>
        <fullName evidence="7">Chaperone protein htpG</fullName>
    </alternativeName>
    <alternativeName>
        <fullName evidence="9 10">Heat shock protein HtpG</fullName>
    </alternativeName>
</protein>
<keyword evidence="6" id="KW-0143">Chaperone</keyword>
<dbReference type="PANTHER" id="PTHR11528">
    <property type="entry name" value="HEAT SHOCK PROTEIN 90 FAMILY MEMBER"/>
    <property type="match status" value="1"/>
</dbReference>
<keyword evidence="2" id="KW-0963">Cytoplasm</keyword>
<evidence type="ECO:0000313" key="12">
    <source>
        <dbReference type="EMBL" id="AID37396.1"/>
    </source>
</evidence>
<dbReference type="GO" id="GO:0005524">
    <property type="term" value="F:ATP binding"/>
    <property type="evidence" value="ECO:0007669"/>
    <property type="project" value="UniProtKB-KW"/>
</dbReference>
<dbReference type="Gene3D" id="3.30.565.10">
    <property type="entry name" value="Histidine kinase-like ATPase, C-terminal domain"/>
    <property type="match status" value="1"/>
</dbReference>
<evidence type="ECO:0000256" key="3">
    <source>
        <dbReference type="ARBA" id="ARBA00022741"/>
    </source>
</evidence>
<dbReference type="SUPFAM" id="SSF55874">
    <property type="entry name" value="ATPase domain of HSP90 chaperone/DNA topoisomerase II/histidine kinase"/>
    <property type="match status" value="1"/>
</dbReference>
<feature type="binding site" evidence="11">
    <location>
        <begin position="95"/>
        <end position="96"/>
    </location>
    <ligand>
        <name>ATP</name>
        <dbReference type="ChEBI" id="CHEBI:30616"/>
    </ligand>
</feature>
<dbReference type="InterPro" id="IPR036890">
    <property type="entry name" value="HATPase_C_sf"/>
</dbReference>
<evidence type="ECO:0000256" key="6">
    <source>
        <dbReference type="ARBA" id="ARBA00023186"/>
    </source>
</evidence>
<dbReference type="Gene3D" id="1.20.120.790">
    <property type="entry name" value="Heat shock protein 90, C-terminal domain"/>
    <property type="match status" value="1"/>
</dbReference>
<feature type="binding site" evidence="11">
    <location>
        <position position="75"/>
    </location>
    <ligand>
        <name>ATP</name>
        <dbReference type="ChEBI" id="CHEBI:30616"/>
    </ligand>
</feature>
<comment type="similarity">
    <text evidence="1">Belongs to the heat shock protein 90 family.</text>
</comment>
<dbReference type="Pfam" id="PF13589">
    <property type="entry name" value="HATPase_c_3"/>
    <property type="match status" value="1"/>
</dbReference>
<evidence type="ECO:0000256" key="9">
    <source>
        <dbReference type="ARBA" id="ARBA00079544"/>
    </source>
</evidence>
<dbReference type="FunFam" id="3.30.230.80:FF:000008">
    <property type="entry name" value="Molecular chaperone HtpG"/>
    <property type="match status" value="1"/>
</dbReference>
<sequence>MGTINVTAENIFPIIKKFLYSDHEIFLRELISNATDATLKLRALAEFGEIPIEQLGNPKIEIKINKEKNTLHILDQGIGMTEEEIEKYINQIAFSGASEFLNKYKNQTDTTHGMIGHFGLGFYSSFMVSDKVEIFSQSYKKEFPAVHWSCDGSPQFSLEIQDKKEHGTEIVLHINEDSKEFLEESRILELLNKYCKFMPIPIKFGERETTKKISEDKESTIKIDNIINDTTPAWTKQPSTLVEDDYQKFYRVLYPSQFEDPLFWIHLNIDHPFHLTGILFFPKLKNHIEIQKDKIQLYQNQVFVTDNVENIVPEFLHLLRGVIDSPDIPLNVSRSYLQSDASVKKISGYITRKVADKLESIFKNDRKDFERKWEDIKIIIEYGMLSEAKFFDRVKKIALYPNTEGIFYTFDEFTEKIKEIQTEKNGKCVYLYASNKEAQHSSIQSAKEKGYEVILLDSPLAPHLIQKLEEEYKDVSFSRVDSDHIDNIIKKEENIISKLSENEKKELKKLLESNIDKHKFTINLENLNSKVSPFIITIPELMRRMKEIRQMSGRGMLGIPEGYNLVVNINHELIQRILSESDEVRKKQLIEKSMELALISQNLLHGERLSQFVSRSFNELIEK</sequence>
<dbReference type="GO" id="GO:0016887">
    <property type="term" value="F:ATP hydrolysis activity"/>
    <property type="evidence" value="ECO:0007669"/>
    <property type="project" value="InterPro"/>
</dbReference>
<gene>
    <name evidence="12" type="primary">htpG</name>
    <name evidence="12" type="ORF">FNIIJ_098</name>
</gene>
<dbReference type="Gene3D" id="3.30.230.80">
    <property type="match status" value="1"/>
</dbReference>
<keyword evidence="13" id="KW-1185">Reference proteome</keyword>
<feature type="binding site" evidence="11">
    <location>
        <position position="334"/>
    </location>
    <ligand>
        <name>ATP</name>
        <dbReference type="ChEBI" id="CHEBI:30616"/>
    </ligand>
</feature>
<evidence type="ECO:0000313" key="13">
    <source>
        <dbReference type="Proteomes" id="UP000027148"/>
    </source>
</evidence>
<dbReference type="InterPro" id="IPR037196">
    <property type="entry name" value="HSP90_C"/>
</dbReference>
<dbReference type="KEGG" id="elv:FNIIJ_098"/>
<dbReference type="Proteomes" id="UP000027148">
    <property type="component" value="Chromosome"/>
</dbReference>
<dbReference type="InterPro" id="IPR019805">
    <property type="entry name" value="Heat_shock_protein_90_CS"/>
</dbReference>
<dbReference type="HOGENOM" id="CLU_006684_3_2_10"/>
<dbReference type="AlphaFoldDB" id="A0A068DRZ8"/>
<feature type="binding site" evidence="11">
    <location>
        <position position="33"/>
    </location>
    <ligand>
        <name>ATP</name>
        <dbReference type="ChEBI" id="CHEBI:30616"/>
    </ligand>
</feature>
<name>A0A068DRZ8_9FLAO</name>
<evidence type="ECO:0000256" key="11">
    <source>
        <dbReference type="PIRSR" id="PIRSR002583-1"/>
    </source>
</evidence>
<dbReference type="Gene3D" id="3.40.50.11260">
    <property type="match status" value="1"/>
</dbReference>
<evidence type="ECO:0000256" key="5">
    <source>
        <dbReference type="ARBA" id="ARBA00023016"/>
    </source>
</evidence>
<dbReference type="SUPFAM" id="SSF110942">
    <property type="entry name" value="HSP90 C-terminal domain"/>
    <property type="match status" value="1"/>
</dbReference>
<dbReference type="InterPro" id="IPR020575">
    <property type="entry name" value="Hsp90_N"/>
</dbReference>
<dbReference type="PRINTS" id="PR00775">
    <property type="entry name" value="HEATSHOCK90"/>
</dbReference>
<dbReference type="EMBL" id="CP006873">
    <property type="protein sequence ID" value="AID37396.1"/>
    <property type="molecule type" value="Genomic_DNA"/>
</dbReference>
<dbReference type="FunFam" id="3.30.565.10:FF:000076">
    <property type="entry name" value="Molecular chaperone HtpG"/>
    <property type="match status" value="1"/>
</dbReference>
<dbReference type="GO" id="GO:0051082">
    <property type="term" value="F:unfolded protein binding"/>
    <property type="evidence" value="ECO:0007669"/>
    <property type="project" value="InterPro"/>
</dbReference>
<dbReference type="InterPro" id="IPR001404">
    <property type="entry name" value="Hsp90_fam"/>
</dbReference>
<keyword evidence="3 11" id="KW-0547">Nucleotide-binding</keyword>
<keyword evidence="4 11" id="KW-0067">ATP-binding</keyword>
<evidence type="ECO:0000256" key="7">
    <source>
        <dbReference type="ARBA" id="ARBA00067988"/>
    </source>
</evidence>
<dbReference type="SUPFAM" id="SSF54211">
    <property type="entry name" value="Ribosomal protein S5 domain 2-like"/>
    <property type="match status" value="1"/>
</dbReference>
<dbReference type="PIRSF" id="PIRSF002583">
    <property type="entry name" value="Hsp90"/>
    <property type="match status" value="1"/>
</dbReference>
<dbReference type="InterPro" id="IPR020568">
    <property type="entry name" value="Ribosomal_Su5_D2-typ_SF"/>
</dbReference>
<evidence type="ECO:0000256" key="8">
    <source>
        <dbReference type="ARBA" id="ARBA00070675"/>
    </source>
</evidence>
<dbReference type="STRING" id="1415657.FNIIJ_098"/>
<proteinExistence type="inferred from homology"/>
<accession>A0A068DRZ8</accession>
<dbReference type="GO" id="GO:0140662">
    <property type="term" value="F:ATP-dependent protein folding chaperone"/>
    <property type="evidence" value="ECO:0007669"/>
    <property type="project" value="InterPro"/>
</dbReference>
<keyword evidence="5 12" id="KW-0346">Stress response</keyword>
<feature type="binding site" evidence="11">
    <location>
        <position position="168"/>
    </location>
    <ligand>
        <name>ATP</name>
        <dbReference type="ChEBI" id="CHEBI:30616"/>
    </ligand>
</feature>
<dbReference type="NCBIfam" id="NF003555">
    <property type="entry name" value="PRK05218.1"/>
    <property type="match status" value="1"/>
</dbReference>
<dbReference type="PROSITE" id="PS00298">
    <property type="entry name" value="HSP90"/>
    <property type="match status" value="1"/>
</dbReference>
<evidence type="ECO:0000256" key="1">
    <source>
        <dbReference type="ARBA" id="ARBA00008239"/>
    </source>
</evidence>
<organism evidence="12 13">
    <name type="scientific">Candidatus Walczuchella monophlebidarum</name>
    <dbReference type="NCBI Taxonomy" id="1415657"/>
    <lineage>
        <taxon>Bacteria</taxon>
        <taxon>Pseudomonadati</taxon>
        <taxon>Bacteroidota</taxon>
        <taxon>Flavobacteriia</taxon>
        <taxon>Flavobacteriales</taxon>
        <taxon>Candidatus Walczuchella</taxon>
    </lineage>
</organism>
<feature type="binding site" evidence="11">
    <location>
        <position position="29"/>
    </location>
    <ligand>
        <name>ATP</name>
        <dbReference type="ChEBI" id="CHEBI:30616"/>
    </ligand>
</feature>
<reference evidence="12 13" key="1">
    <citation type="journal article" date="2014" name="Genome Biol. Evol.">
        <title>Genome sequence of "Candidatus Walczuchella monophlebidarum" the flavobacterial endosymbiont of Llaveia axin axin (Hemiptera: Coccoidea: Monophlebidae).</title>
        <authorList>
            <person name="Rosas-Perez T."/>
            <person name="Rosenblueth M."/>
            <person name="Rincon-Rosales R."/>
            <person name="Mora J."/>
            <person name="Martinez-Romero E."/>
        </authorList>
    </citation>
    <scope>NUCLEOTIDE SEQUENCE [LARGE SCALE GENOMIC DNA]</scope>
    <source>
        <strain evidence="12">FNIIJ</strain>
    </source>
</reference>
<evidence type="ECO:0000256" key="10">
    <source>
        <dbReference type="ARBA" id="ARBA00080411"/>
    </source>
</evidence>
<dbReference type="Pfam" id="PF00183">
    <property type="entry name" value="HSP90"/>
    <property type="match status" value="1"/>
</dbReference>
<feature type="binding site" evidence="11">
    <location>
        <position position="80"/>
    </location>
    <ligand>
        <name>ATP</name>
        <dbReference type="ChEBI" id="CHEBI:30616"/>
    </ligand>
</feature>
<dbReference type="CDD" id="cd16927">
    <property type="entry name" value="HATPase_Hsp90-like"/>
    <property type="match status" value="1"/>
</dbReference>
<evidence type="ECO:0000256" key="2">
    <source>
        <dbReference type="ARBA" id="ARBA00022490"/>
    </source>
</evidence>
<evidence type="ECO:0000256" key="4">
    <source>
        <dbReference type="ARBA" id="ARBA00022840"/>
    </source>
</evidence>